<name>A0A8T0S9F3_PANVG</name>
<proteinExistence type="predicted"/>
<dbReference type="AlphaFoldDB" id="A0A8T0S9F3"/>
<dbReference type="EMBL" id="CM029046">
    <property type="protein sequence ID" value="KAG2593059.1"/>
    <property type="molecule type" value="Genomic_DNA"/>
</dbReference>
<accession>A0A8T0S9F3</accession>
<comment type="caution">
    <text evidence="1">The sequence shown here is derived from an EMBL/GenBank/DDBJ whole genome shotgun (WGS) entry which is preliminary data.</text>
</comment>
<organism evidence="1 2">
    <name type="scientific">Panicum virgatum</name>
    <name type="common">Blackwell switchgrass</name>
    <dbReference type="NCBI Taxonomy" id="38727"/>
    <lineage>
        <taxon>Eukaryota</taxon>
        <taxon>Viridiplantae</taxon>
        <taxon>Streptophyta</taxon>
        <taxon>Embryophyta</taxon>
        <taxon>Tracheophyta</taxon>
        <taxon>Spermatophyta</taxon>
        <taxon>Magnoliopsida</taxon>
        <taxon>Liliopsida</taxon>
        <taxon>Poales</taxon>
        <taxon>Poaceae</taxon>
        <taxon>PACMAD clade</taxon>
        <taxon>Panicoideae</taxon>
        <taxon>Panicodae</taxon>
        <taxon>Paniceae</taxon>
        <taxon>Panicinae</taxon>
        <taxon>Panicum</taxon>
        <taxon>Panicum sect. Hiantes</taxon>
    </lineage>
</organism>
<sequence>MPLSGMIFNVKPNFTELWWHESNFPFVYCPFALDLLLQSSWRCSLATAVSVRSLLTSIVLLLPSGLKFSRRVFMGFFERTPTKRSTTREKEEKDACAPDNGWMSMDVAGAAWVGADHNYAHIGGASFEMASKRPWLCA</sequence>
<keyword evidence="2" id="KW-1185">Reference proteome</keyword>
<reference evidence="1" key="1">
    <citation type="submission" date="2020-05" db="EMBL/GenBank/DDBJ databases">
        <title>WGS assembly of Panicum virgatum.</title>
        <authorList>
            <person name="Lovell J.T."/>
            <person name="Jenkins J."/>
            <person name="Shu S."/>
            <person name="Juenger T.E."/>
            <person name="Schmutz J."/>
        </authorList>
    </citation>
    <scope>NUCLEOTIDE SEQUENCE</scope>
    <source>
        <strain evidence="1">AP13</strain>
    </source>
</reference>
<protein>
    <submittedName>
        <fullName evidence="1">Uncharacterized protein</fullName>
    </submittedName>
</protein>
<dbReference type="Proteomes" id="UP000823388">
    <property type="component" value="Chromosome 5N"/>
</dbReference>
<evidence type="ECO:0000313" key="2">
    <source>
        <dbReference type="Proteomes" id="UP000823388"/>
    </source>
</evidence>
<gene>
    <name evidence="1" type="ORF">PVAP13_5NG632039</name>
</gene>
<evidence type="ECO:0000313" key="1">
    <source>
        <dbReference type="EMBL" id="KAG2593059.1"/>
    </source>
</evidence>